<reference evidence="1" key="1">
    <citation type="journal article" date="2020" name="Nature">
        <title>Giant virus diversity and host interactions through global metagenomics.</title>
        <authorList>
            <person name="Schulz F."/>
            <person name="Roux S."/>
            <person name="Paez-Espino D."/>
            <person name="Jungbluth S."/>
            <person name="Walsh D.A."/>
            <person name="Denef V.J."/>
            <person name="McMahon K.D."/>
            <person name="Konstantinidis K.T."/>
            <person name="Eloe-Fadrosh E.A."/>
            <person name="Kyrpides N.C."/>
            <person name="Woyke T."/>
        </authorList>
    </citation>
    <scope>NUCLEOTIDE SEQUENCE</scope>
    <source>
        <strain evidence="1">GVMAG-M-3300024302-11</strain>
    </source>
</reference>
<dbReference type="Gene3D" id="3.90.1150.10">
    <property type="entry name" value="Aspartate Aminotransferase, domain 1"/>
    <property type="match status" value="1"/>
</dbReference>
<dbReference type="InterPro" id="IPR015422">
    <property type="entry name" value="PyrdxlP-dep_Trfase_small"/>
</dbReference>
<dbReference type="AlphaFoldDB" id="A0A6C0IY60"/>
<dbReference type="EMBL" id="MN740257">
    <property type="protein sequence ID" value="QHT96413.1"/>
    <property type="molecule type" value="Genomic_DNA"/>
</dbReference>
<dbReference type="Pfam" id="PF01041">
    <property type="entry name" value="DegT_DnrJ_EryC1"/>
    <property type="match status" value="1"/>
</dbReference>
<name>A0A6C0IY60_9ZZZZ</name>
<dbReference type="PANTHER" id="PTHR30244">
    <property type="entry name" value="TRANSAMINASE"/>
    <property type="match status" value="1"/>
</dbReference>
<dbReference type="GO" id="GO:0000271">
    <property type="term" value="P:polysaccharide biosynthetic process"/>
    <property type="evidence" value="ECO:0007669"/>
    <property type="project" value="TreeGrafter"/>
</dbReference>
<dbReference type="InterPro" id="IPR015421">
    <property type="entry name" value="PyrdxlP-dep_Trfase_major"/>
</dbReference>
<sequence>MNIIPYNTQYTDQEDIDAIIDLFKSGGFLTCGPKVEEFEKAVCDYTCAKHGVAVSNGTAALHIVCLTLGLKEGDEVIVPAITFAASSNCVLYTGAKPVFCDIEEDTLNIDCNLIEDLITENTKAIIAVDMGGQLCDYHRLRDICNKHNLVLIEDAAHSIGAQETKCPKSPKVGSFADFTTLSFHPVKNITTGEGGMVMTNNVKYYELLKKYRSHGMTRDFKDRENCQGKNTISGHEYDIDILGYNYRMTDIQAALGISQLKKIDMFMKRRDEIKNYYLEKLNGNKEVVCLNYKFDSANHLFIVKIKNGERDKIYQKLKDNNIYCNVHYKPVYLFSYYIKLGYTKGLCPIAEKVYGEILSLPIYYKIKNEDIDKIIGLIN</sequence>
<accession>A0A6C0IY60</accession>
<dbReference type="GO" id="GO:0008483">
    <property type="term" value="F:transaminase activity"/>
    <property type="evidence" value="ECO:0007669"/>
    <property type="project" value="TreeGrafter"/>
</dbReference>
<dbReference type="PANTHER" id="PTHR30244:SF34">
    <property type="entry name" value="DTDP-4-AMINO-4,6-DIDEOXYGALACTOSE TRANSAMINASE"/>
    <property type="match status" value="1"/>
</dbReference>
<organism evidence="1">
    <name type="scientific">viral metagenome</name>
    <dbReference type="NCBI Taxonomy" id="1070528"/>
    <lineage>
        <taxon>unclassified sequences</taxon>
        <taxon>metagenomes</taxon>
        <taxon>organismal metagenomes</taxon>
    </lineage>
</organism>
<dbReference type="InterPro" id="IPR015424">
    <property type="entry name" value="PyrdxlP-dep_Trfase"/>
</dbReference>
<proteinExistence type="predicted"/>
<protein>
    <recommendedName>
        <fullName evidence="2">DegT/DnrJ/EryC1/StrS aminotransferase family protein</fullName>
    </recommendedName>
</protein>
<dbReference type="Gene3D" id="3.40.640.10">
    <property type="entry name" value="Type I PLP-dependent aspartate aminotransferase-like (Major domain)"/>
    <property type="match status" value="1"/>
</dbReference>
<evidence type="ECO:0000313" key="1">
    <source>
        <dbReference type="EMBL" id="QHT96413.1"/>
    </source>
</evidence>
<dbReference type="SUPFAM" id="SSF53383">
    <property type="entry name" value="PLP-dependent transferases"/>
    <property type="match status" value="1"/>
</dbReference>
<evidence type="ECO:0008006" key="2">
    <source>
        <dbReference type="Google" id="ProtNLM"/>
    </source>
</evidence>
<dbReference type="InterPro" id="IPR000653">
    <property type="entry name" value="DegT/StrS_aminotransferase"/>
</dbReference>
<dbReference type="CDD" id="cd00616">
    <property type="entry name" value="AHBA_syn"/>
    <property type="match status" value="1"/>
</dbReference>
<dbReference type="GO" id="GO:0030170">
    <property type="term" value="F:pyridoxal phosphate binding"/>
    <property type="evidence" value="ECO:0007669"/>
    <property type="project" value="TreeGrafter"/>
</dbReference>
<dbReference type="PIRSF" id="PIRSF000390">
    <property type="entry name" value="PLP_StrS"/>
    <property type="match status" value="1"/>
</dbReference>